<dbReference type="PANTHER" id="PTHR12526">
    <property type="entry name" value="GLYCOSYLTRANSFERASE"/>
    <property type="match status" value="1"/>
</dbReference>
<accession>A0ABS4A0V1</accession>
<dbReference type="Pfam" id="PF13579">
    <property type="entry name" value="Glyco_trans_4_4"/>
    <property type="match status" value="1"/>
</dbReference>
<gene>
    <name evidence="3" type="ORF">JWS04_19830</name>
</gene>
<dbReference type="PANTHER" id="PTHR12526:SF638">
    <property type="entry name" value="SPORE COAT PROTEIN SA"/>
    <property type="match status" value="1"/>
</dbReference>
<dbReference type="SUPFAM" id="SSF53756">
    <property type="entry name" value="UDP-Glycosyltransferase/glycogen phosphorylase"/>
    <property type="match status" value="1"/>
</dbReference>
<dbReference type="Pfam" id="PF00534">
    <property type="entry name" value="Glycos_transf_1"/>
    <property type="match status" value="1"/>
</dbReference>
<protein>
    <submittedName>
        <fullName evidence="3">Glycosyltransferase family 4 protein</fullName>
    </submittedName>
</protein>
<feature type="domain" description="Glycosyltransferase subfamily 4-like N-terminal" evidence="2">
    <location>
        <begin position="27"/>
        <end position="178"/>
    </location>
</feature>
<dbReference type="Proteomes" id="UP000669317">
    <property type="component" value="Unassembled WGS sequence"/>
</dbReference>
<proteinExistence type="predicted"/>
<dbReference type="InterPro" id="IPR001296">
    <property type="entry name" value="Glyco_trans_1"/>
</dbReference>
<feature type="domain" description="Glycosyl transferase family 1" evidence="1">
    <location>
        <begin position="186"/>
        <end position="351"/>
    </location>
</feature>
<evidence type="ECO:0000259" key="1">
    <source>
        <dbReference type="Pfam" id="PF00534"/>
    </source>
</evidence>
<dbReference type="InterPro" id="IPR028098">
    <property type="entry name" value="Glyco_trans_4-like_N"/>
</dbReference>
<reference evidence="3 4" key="1">
    <citation type="submission" date="2021-03" db="EMBL/GenBank/DDBJ databases">
        <title>Genome Sequence of Bradyrhizobium vignae strain ISRA400.</title>
        <authorList>
            <person name="Tisa L.S."/>
            <person name="Svistoonoff S."/>
            <person name="Hocher V."/>
            <person name="Fall S."/>
            <person name="Zaiya A."/>
            <person name="Naing D."/>
            <person name="Niang N."/>
            <person name="Diouf A."/>
            <person name="Dasylva M.C."/>
            <person name="Toure O."/>
            <person name="Gueye M."/>
            <person name="Gully D."/>
            <person name="Tisseyre P."/>
            <person name="Simpson S."/>
            <person name="Morris K."/>
            <person name="Thomas W.K."/>
        </authorList>
    </citation>
    <scope>NUCLEOTIDE SEQUENCE [LARGE SCALE GENOMIC DNA]</scope>
    <source>
        <strain evidence="3 4">ISRA400</strain>
    </source>
</reference>
<evidence type="ECO:0000313" key="4">
    <source>
        <dbReference type="Proteomes" id="UP000669317"/>
    </source>
</evidence>
<comment type="caution">
    <text evidence="3">The sequence shown here is derived from an EMBL/GenBank/DDBJ whole genome shotgun (WGS) entry which is preliminary data.</text>
</comment>
<dbReference type="CDD" id="cd03808">
    <property type="entry name" value="GT4_CapM-like"/>
    <property type="match status" value="1"/>
</dbReference>
<dbReference type="Gene3D" id="3.40.50.2000">
    <property type="entry name" value="Glycogen Phosphorylase B"/>
    <property type="match status" value="2"/>
</dbReference>
<evidence type="ECO:0000259" key="2">
    <source>
        <dbReference type="Pfam" id="PF13579"/>
    </source>
</evidence>
<dbReference type="EMBL" id="JAGIKT010000044">
    <property type="protein sequence ID" value="MBP0113294.1"/>
    <property type="molecule type" value="Genomic_DNA"/>
</dbReference>
<organism evidence="3 4">
    <name type="scientific">Bradyrhizobium vignae</name>
    <dbReference type="NCBI Taxonomy" id="1549949"/>
    <lineage>
        <taxon>Bacteria</taxon>
        <taxon>Pseudomonadati</taxon>
        <taxon>Pseudomonadota</taxon>
        <taxon>Alphaproteobacteria</taxon>
        <taxon>Hyphomicrobiales</taxon>
        <taxon>Nitrobacteraceae</taxon>
        <taxon>Bradyrhizobium</taxon>
    </lineage>
</organism>
<sequence length="382" mass="41997">MSSVSMGKRRILYVANVDFAFLHRLPMARAAKRAGFEVHVATRTEGLKQAIEAEDFIVHEIPFRRGLSPISGIRTILALRHLERVVGPDIIHCAGIQSCVYGSLTMGTRRVSQINAITGLGYVFTSSTWKSRILRTIIRRILPRLLNRNASVVLVENLDDHRDLVALGVDQERIVHIPGSGVDTDRFQPLPEPKGPITFGFSGRLLADKGIRALVSAHGILREQGHDFRLLIAGKPDPANPASIPLEEVEDWAQRPGITWLGHLSDIVLLWTRCHFAVLPSHREGLPVSLLEAAACGRAMVATDAPGCREIVIQDETGLLVPVENVKELANALLSLAVSSELRDRYGRAARDLVVRRLSAKIVGAAIIDLYNRLAPARVSRP</sequence>
<name>A0ABS4A0V1_9BRAD</name>
<keyword evidence="4" id="KW-1185">Reference proteome</keyword>
<evidence type="ECO:0000313" key="3">
    <source>
        <dbReference type="EMBL" id="MBP0113294.1"/>
    </source>
</evidence>